<dbReference type="PaxDb" id="4081-Solyc01g058070.1.1"/>
<dbReference type="Gramene" id="Solyc01g058070.1.1">
    <property type="protein sequence ID" value="Solyc01g058070.1.1.1"/>
    <property type="gene ID" value="Solyc01g058070.1"/>
</dbReference>
<evidence type="ECO:0000256" key="1">
    <source>
        <dbReference type="SAM" id="Phobius"/>
    </source>
</evidence>
<proteinExistence type="predicted"/>
<keyword evidence="1" id="KW-0472">Membrane</keyword>
<accession>A0A3Q7EXY9</accession>
<dbReference type="EnsemblPlants" id="Solyc01g058070.1.1">
    <property type="protein sequence ID" value="Solyc01g058070.1.1.1"/>
    <property type="gene ID" value="Solyc01g058070.1"/>
</dbReference>
<evidence type="ECO:0000313" key="2">
    <source>
        <dbReference type="EnsemblPlants" id="Solyc01g058070.1.1.1"/>
    </source>
</evidence>
<organism evidence="2">
    <name type="scientific">Solanum lycopersicum</name>
    <name type="common">Tomato</name>
    <name type="synonym">Lycopersicon esculentum</name>
    <dbReference type="NCBI Taxonomy" id="4081"/>
    <lineage>
        <taxon>Eukaryota</taxon>
        <taxon>Viridiplantae</taxon>
        <taxon>Streptophyta</taxon>
        <taxon>Embryophyta</taxon>
        <taxon>Tracheophyta</taxon>
        <taxon>Spermatophyta</taxon>
        <taxon>Magnoliopsida</taxon>
        <taxon>eudicotyledons</taxon>
        <taxon>Gunneridae</taxon>
        <taxon>Pentapetalae</taxon>
        <taxon>asterids</taxon>
        <taxon>lamiids</taxon>
        <taxon>Solanales</taxon>
        <taxon>Solanaceae</taxon>
        <taxon>Solanoideae</taxon>
        <taxon>Solaneae</taxon>
        <taxon>Solanum</taxon>
        <taxon>Solanum subgen. Lycopersicon</taxon>
    </lineage>
</organism>
<keyword evidence="3" id="KW-1185">Reference proteome</keyword>
<reference evidence="2" key="2">
    <citation type="submission" date="2019-01" db="UniProtKB">
        <authorList>
            <consortium name="EnsemblPlants"/>
        </authorList>
    </citation>
    <scope>IDENTIFICATION</scope>
    <source>
        <strain evidence="2">cv. Heinz 1706</strain>
    </source>
</reference>
<keyword evidence="1" id="KW-1133">Transmembrane helix</keyword>
<dbReference type="Proteomes" id="UP000004994">
    <property type="component" value="Chromosome 1"/>
</dbReference>
<dbReference type="InParanoid" id="A0A3Q7EXY9"/>
<sequence>MIVTLQSFSLQFFTILSVLITFFQLFRHEFNMSISIKGCSDSSLHLVAAAALSAEDRAVFVNALNNKLQNLSMEDTHTYHTVTTS</sequence>
<evidence type="ECO:0000313" key="3">
    <source>
        <dbReference type="Proteomes" id="UP000004994"/>
    </source>
</evidence>
<protein>
    <submittedName>
        <fullName evidence="2">Uncharacterized protein</fullName>
    </submittedName>
</protein>
<dbReference type="AlphaFoldDB" id="A0A3Q7EXY9"/>
<keyword evidence="1" id="KW-0812">Transmembrane</keyword>
<name>A0A3Q7EXY9_SOLLC</name>
<reference evidence="2" key="1">
    <citation type="journal article" date="2012" name="Nature">
        <title>The tomato genome sequence provides insights into fleshy fruit evolution.</title>
        <authorList>
            <consortium name="Tomato Genome Consortium"/>
        </authorList>
    </citation>
    <scope>NUCLEOTIDE SEQUENCE [LARGE SCALE GENOMIC DNA]</scope>
    <source>
        <strain evidence="2">cv. Heinz 1706</strain>
    </source>
</reference>
<feature type="transmembrane region" description="Helical" evidence="1">
    <location>
        <begin position="6"/>
        <end position="26"/>
    </location>
</feature>